<keyword evidence="3" id="KW-0560">Oxidoreductase</keyword>
<dbReference type="PROSITE" id="PS00086">
    <property type="entry name" value="CYTOCHROME_P450"/>
    <property type="match status" value="1"/>
</dbReference>
<evidence type="ECO:0000256" key="1">
    <source>
        <dbReference type="ARBA" id="ARBA00001971"/>
    </source>
</evidence>
<dbReference type="PRINTS" id="PR00385">
    <property type="entry name" value="P450"/>
</dbReference>
<dbReference type="EMBL" id="JBHLXD010000002">
    <property type="protein sequence ID" value="MFC0207177.1"/>
    <property type="molecule type" value="Genomic_DNA"/>
</dbReference>
<keyword evidence="3" id="KW-0349">Heme</keyword>
<dbReference type="PANTHER" id="PTHR46696">
    <property type="entry name" value="P450, PUTATIVE (EUROFUNG)-RELATED"/>
    <property type="match status" value="1"/>
</dbReference>
<gene>
    <name evidence="4" type="ORF">ACFFJ2_02040</name>
</gene>
<dbReference type="PRINTS" id="PR00359">
    <property type="entry name" value="BP450"/>
</dbReference>
<protein>
    <submittedName>
        <fullName evidence="4">Cytochrome P450</fullName>
    </submittedName>
</protein>
<accession>A0ABV6D3E8</accession>
<dbReference type="InterPro" id="IPR001128">
    <property type="entry name" value="Cyt_P450"/>
</dbReference>
<keyword evidence="3" id="KW-0408">Iron</keyword>
<organism evidence="4 5">
    <name type="scientific">Chelativorans intermedius</name>
    <dbReference type="NCBI Taxonomy" id="515947"/>
    <lineage>
        <taxon>Bacteria</taxon>
        <taxon>Pseudomonadati</taxon>
        <taxon>Pseudomonadota</taxon>
        <taxon>Alphaproteobacteria</taxon>
        <taxon>Hyphomicrobiales</taxon>
        <taxon>Phyllobacteriaceae</taxon>
        <taxon>Chelativorans</taxon>
    </lineage>
</organism>
<dbReference type="Pfam" id="PF00067">
    <property type="entry name" value="p450"/>
    <property type="match status" value="1"/>
</dbReference>
<name>A0ABV6D3E8_9HYPH</name>
<comment type="similarity">
    <text evidence="2 3">Belongs to the cytochrome P450 family.</text>
</comment>
<comment type="caution">
    <text evidence="4">The sequence shown here is derived from an EMBL/GenBank/DDBJ whole genome shotgun (WGS) entry which is preliminary data.</text>
</comment>
<proteinExistence type="inferred from homology"/>
<evidence type="ECO:0000256" key="3">
    <source>
        <dbReference type="RuleBase" id="RU000461"/>
    </source>
</evidence>
<evidence type="ECO:0000256" key="2">
    <source>
        <dbReference type="ARBA" id="ARBA00010617"/>
    </source>
</evidence>
<sequence>MSIADTPSFSLRDRHLRLDPHAEAFVQDPYAAYARLHEAARAVYWEDYGMWCLAGFEEVNRALRDRRLGRQLPAGGTLYDAPHLKDFAAVEANSMLELEPPAHTRLRTLVNRAFVSRQVERLRPRIAALCHRLIDGFEADGEADLLPAYATPVPITIIAEMLGVPVEMGPQLLEWSHRMVAMYMHGRTRAVEEAANEAARAFAAFIRDCAAERRARPGDDLLSLLVAARESGDRLTEDELVSSTILLLNAGHEATVHQLGNAVATLLAQGGDPRRFFSTPQATAATVEECLRFDPPLHMFTRHAYEAVEVAEGVRLKPGETVGLMLGAANCDPRAFEQPRAFLPARGDQKNVSFGAGIHFCIGAPLARLELQVALDVLFARLPALRLAEAPRYRDTYHFHGLERLLCRW</sequence>
<dbReference type="InterPro" id="IPR002397">
    <property type="entry name" value="Cyt_P450_B"/>
</dbReference>
<dbReference type="CDD" id="cd20625">
    <property type="entry name" value="CYP164-like"/>
    <property type="match status" value="1"/>
</dbReference>
<dbReference type="Proteomes" id="UP001589755">
    <property type="component" value="Unassembled WGS sequence"/>
</dbReference>
<keyword evidence="3" id="KW-0479">Metal-binding</keyword>
<evidence type="ECO:0000313" key="4">
    <source>
        <dbReference type="EMBL" id="MFC0207177.1"/>
    </source>
</evidence>
<dbReference type="InterPro" id="IPR036396">
    <property type="entry name" value="Cyt_P450_sf"/>
</dbReference>
<dbReference type="InterPro" id="IPR017972">
    <property type="entry name" value="Cyt_P450_CS"/>
</dbReference>
<dbReference type="PANTHER" id="PTHR46696:SF1">
    <property type="entry name" value="CYTOCHROME P450 YJIB-RELATED"/>
    <property type="match status" value="1"/>
</dbReference>
<dbReference type="SUPFAM" id="SSF48264">
    <property type="entry name" value="Cytochrome P450"/>
    <property type="match status" value="1"/>
</dbReference>
<reference evidence="4 5" key="1">
    <citation type="submission" date="2024-09" db="EMBL/GenBank/DDBJ databases">
        <authorList>
            <person name="Sun Q."/>
            <person name="Mori K."/>
        </authorList>
    </citation>
    <scope>NUCLEOTIDE SEQUENCE [LARGE SCALE GENOMIC DNA]</scope>
    <source>
        <strain evidence="4 5">CCM 8543</strain>
    </source>
</reference>
<dbReference type="RefSeq" id="WP_261519978.1">
    <property type="nucleotide sequence ID" value="NZ_JAODNW010000008.1"/>
</dbReference>
<keyword evidence="5" id="KW-1185">Reference proteome</keyword>
<keyword evidence="3" id="KW-0503">Monooxygenase</keyword>
<comment type="cofactor">
    <cofactor evidence="1">
        <name>heme</name>
        <dbReference type="ChEBI" id="CHEBI:30413"/>
    </cofactor>
</comment>
<evidence type="ECO:0000313" key="5">
    <source>
        <dbReference type="Proteomes" id="UP001589755"/>
    </source>
</evidence>
<dbReference type="Gene3D" id="1.10.630.10">
    <property type="entry name" value="Cytochrome P450"/>
    <property type="match status" value="1"/>
</dbReference>